<dbReference type="OrthoDB" id="1717827at2759"/>
<accession>A0A484KCC7</accession>
<dbReference type="SUPFAM" id="SSF48452">
    <property type="entry name" value="TPR-like"/>
    <property type="match status" value="1"/>
</dbReference>
<keyword evidence="2" id="KW-0677">Repeat</keyword>
<proteinExistence type="inferred from homology"/>
<dbReference type="FunFam" id="1.25.40.10:FF:000541">
    <property type="entry name" value="Pentatricopeptide repeat-containing protein"/>
    <property type="match status" value="1"/>
</dbReference>
<dbReference type="GO" id="GO:0003729">
    <property type="term" value="F:mRNA binding"/>
    <property type="evidence" value="ECO:0007669"/>
    <property type="project" value="UniProtKB-ARBA"/>
</dbReference>
<feature type="repeat" description="PPR" evidence="3">
    <location>
        <begin position="195"/>
        <end position="229"/>
    </location>
</feature>
<evidence type="ECO:0000256" key="1">
    <source>
        <dbReference type="ARBA" id="ARBA00007626"/>
    </source>
</evidence>
<dbReference type="FunFam" id="1.25.40.10:FF:000443">
    <property type="entry name" value="Pentatricopeptide repeat-containing protein"/>
    <property type="match status" value="1"/>
</dbReference>
<dbReference type="Pfam" id="PF13041">
    <property type="entry name" value="PPR_2"/>
    <property type="match status" value="1"/>
</dbReference>
<evidence type="ECO:0000256" key="3">
    <source>
        <dbReference type="PROSITE-ProRule" id="PRU00708"/>
    </source>
</evidence>
<dbReference type="NCBIfam" id="TIGR00756">
    <property type="entry name" value="PPR"/>
    <property type="match status" value="4"/>
</dbReference>
<dbReference type="PROSITE" id="PS51375">
    <property type="entry name" value="PPR"/>
    <property type="match status" value="4"/>
</dbReference>
<keyword evidence="5" id="KW-1185">Reference proteome</keyword>
<dbReference type="Pfam" id="PF13812">
    <property type="entry name" value="PPR_3"/>
    <property type="match status" value="1"/>
</dbReference>
<dbReference type="Pfam" id="PF01535">
    <property type="entry name" value="PPR"/>
    <property type="match status" value="2"/>
</dbReference>
<dbReference type="PANTHER" id="PTHR45717">
    <property type="entry name" value="OS12G0527900 PROTEIN"/>
    <property type="match status" value="1"/>
</dbReference>
<dbReference type="Proteomes" id="UP000595140">
    <property type="component" value="Unassembled WGS sequence"/>
</dbReference>
<dbReference type="GO" id="GO:0005739">
    <property type="term" value="C:mitochondrion"/>
    <property type="evidence" value="ECO:0007669"/>
    <property type="project" value="TreeGrafter"/>
</dbReference>
<organism evidence="4 5">
    <name type="scientific">Cuscuta campestris</name>
    <dbReference type="NCBI Taxonomy" id="132261"/>
    <lineage>
        <taxon>Eukaryota</taxon>
        <taxon>Viridiplantae</taxon>
        <taxon>Streptophyta</taxon>
        <taxon>Embryophyta</taxon>
        <taxon>Tracheophyta</taxon>
        <taxon>Spermatophyta</taxon>
        <taxon>Magnoliopsida</taxon>
        <taxon>eudicotyledons</taxon>
        <taxon>Gunneridae</taxon>
        <taxon>Pentapetalae</taxon>
        <taxon>asterids</taxon>
        <taxon>lamiids</taxon>
        <taxon>Solanales</taxon>
        <taxon>Convolvulaceae</taxon>
        <taxon>Cuscuteae</taxon>
        <taxon>Cuscuta</taxon>
        <taxon>Cuscuta subgen. Grammica</taxon>
        <taxon>Cuscuta sect. Cleistogrammica</taxon>
    </lineage>
</organism>
<dbReference type="InterPro" id="IPR002885">
    <property type="entry name" value="PPR_rpt"/>
</dbReference>
<name>A0A484KCC7_9ASTE</name>
<feature type="repeat" description="PPR" evidence="3">
    <location>
        <begin position="337"/>
        <end position="371"/>
    </location>
</feature>
<dbReference type="PANTHER" id="PTHR45717:SF14">
    <property type="entry name" value="LARGE RIBOSOMAL SUBUNIT PROTEIN ML101 (RPPR4)"/>
    <property type="match status" value="1"/>
</dbReference>
<comment type="similarity">
    <text evidence="1">Belongs to the PPR family. P subfamily.</text>
</comment>
<evidence type="ECO:0008006" key="6">
    <source>
        <dbReference type="Google" id="ProtNLM"/>
    </source>
</evidence>
<protein>
    <recommendedName>
        <fullName evidence="6">Pentacotripeptide-repeat region of PRORP domain-containing protein</fullName>
    </recommendedName>
</protein>
<dbReference type="EMBL" id="OOIL02000294">
    <property type="protein sequence ID" value="VFQ63463.1"/>
    <property type="molecule type" value="Genomic_DNA"/>
</dbReference>
<dbReference type="Gene3D" id="1.25.40.10">
    <property type="entry name" value="Tetratricopeptide repeat domain"/>
    <property type="match status" value="3"/>
</dbReference>
<dbReference type="AlphaFoldDB" id="A0A484KCC7"/>
<sequence>MASFMQRFSSKTKIIGKRSTKKYLEEALYQRLFKDGGKENCVGKNLNEFLKSRKSAYKWEVSRSVKLLRERKLYSPAVKLSEKMEKRGMNKTASDKAVHLDLVAKSKGIAAAEAYFTNLSEASKNHFTYGSLLNCYCKELMTEKAEALLGKMKELNLQLTSMPYNSLMTLYSRTGHPEKIPAIIQEMKEGDVLPDCFTYNVWMRALAALGDVSGAERVIDEMKRDGRVAEDWTTYSNLASVYADAGLHDKAENALKELEKKNTTRDLIAYQFLITLYGKIGKLTEVYRVWRALRLAFPKTANISYLNMIQTLIKLNDIPGAEKCFKEWECKERRKYDIRMANSLMEAYAKQGSLEKAKELKKRAQGGGAKPNTKTWEIFLDYHMKNREFSSAVECIGNAIATGRGAGTKWVPSTAIVGELMRQYETEKDVEGAERFVGVLKKACDQLSSEVVESLIRTYAAAGKTSPIMRRRVKMENAELSGEAMKLLDVICVE</sequence>
<feature type="repeat" description="PPR" evidence="3">
    <location>
        <begin position="125"/>
        <end position="159"/>
    </location>
</feature>
<feature type="repeat" description="PPR" evidence="3">
    <location>
        <begin position="160"/>
        <end position="194"/>
    </location>
</feature>
<gene>
    <name evidence="4" type="ORF">CCAM_LOCUS5239</name>
</gene>
<evidence type="ECO:0000256" key="2">
    <source>
        <dbReference type="ARBA" id="ARBA00022737"/>
    </source>
</evidence>
<reference evidence="4 5" key="1">
    <citation type="submission" date="2018-04" db="EMBL/GenBank/DDBJ databases">
        <authorList>
            <person name="Vogel A."/>
        </authorList>
    </citation>
    <scope>NUCLEOTIDE SEQUENCE [LARGE SCALE GENOMIC DNA]</scope>
</reference>
<dbReference type="InterPro" id="IPR011990">
    <property type="entry name" value="TPR-like_helical_dom_sf"/>
</dbReference>
<evidence type="ECO:0000313" key="5">
    <source>
        <dbReference type="Proteomes" id="UP000595140"/>
    </source>
</evidence>
<evidence type="ECO:0000313" key="4">
    <source>
        <dbReference type="EMBL" id="VFQ63463.1"/>
    </source>
</evidence>